<dbReference type="GO" id="GO:0003723">
    <property type="term" value="F:RNA binding"/>
    <property type="evidence" value="ECO:0007669"/>
    <property type="project" value="InterPro"/>
</dbReference>
<dbReference type="PROSITE" id="PS51375">
    <property type="entry name" value="PPR"/>
    <property type="match status" value="1"/>
</dbReference>
<dbReference type="AlphaFoldDB" id="A0AA88R066"/>
<name>A0AA88R066_9ASTE</name>
<reference evidence="4" key="1">
    <citation type="submission" date="2022-12" db="EMBL/GenBank/DDBJ databases">
        <title>Draft genome assemblies for two species of Escallonia (Escalloniales).</title>
        <authorList>
            <person name="Chanderbali A."/>
            <person name="Dervinis C."/>
            <person name="Anghel I."/>
            <person name="Soltis D."/>
            <person name="Soltis P."/>
            <person name="Zapata F."/>
        </authorList>
    </citation>
    <scope>NUCLEOTIDE SEQUENCE</scope>
    <source>
        <strain evidence="4">UCBG92.1500</strain>
        <tissue evidence="4">Leaf</tissue>
    </source>
</reference>
<keyword evidence="5" id="KW-1185">Reference proteome</keyword>
<dbReference type="EMBL" id="JAVXUO010002935">
    <property type="protein sequence ID" value="KAK2968185.1"/>
    <property type="molecule type" value="Genomic_DNA"/>
</dbReference>
<dbReference type="Pfam" id="PF01535">
    <property type="entry name" value="PPR"/>
    <property type="match status" value="1"/>
</dbReference>
<evidence type="ECO:0000256" key="2">
    <source>
        <dbReference type="PROSITE-ProRule" id="PRU00708"/>
    </source>
</evidence>
<evidence type="ECO:0000256" key="3">
    <source>
        <dbReference type="SAM" id="MobiDB-lite"/>
    </source>
</evidence>
<gene>
    <name evidence="4" type="ORF">RJ640_018278</name>
</gene>
<dbReference type="Proteomes" id="UP001187471">
    <property type="component" value="Unassembled WGS sequence"/>
</dbReference>
<dbReference type="GO" id="GO:0009451">
    <property type="term" value="P:RNA modification"/>
    <property type="evidence" value="ECO:0007669"/>
    <property type="project" value="InterPro"/>
</dbReference>
<evidence type="ECO:0008006" key="6">
    <source>
        <dbReference type="Google" id="ProtNLM"/>
    </source>
</evidence>
<evidence type="ECO:0000313" key="4">
    <source>
        <dbReference type="EMBL" id="KAK2968185.1"/>
    </source>
</evidence>
<dbReference type="InterPro" id="IPR046960">
    <property type="entry name" value="PPR_At4g14850-like_plant"/>
</dbReference>
<dbReference type="PANTHER" id="PTHR47926">
    <property type="entry name" value="PENTATRICOPEPTIDE REPEAT-CONTAINING PROTEIN"/>
    <property type="match status" value="1"/>
</dbReference>
<dbReference type="InterPro" id="IPR011990">
    <property type="entry name" value="TPR-like_helical_dom_sf"/>
</dbReference>
<organism evidence="4 5">
    <name type="scientific">Escallonia rubra</name>
    <dbReference type="NCBI Taxonomy" id="112253"/>
    <lineage>
        <taxon>Eukaryota</taxon>
        <taxon>Viridiplantae</taxon>
        <taxon>Streptophyta</taxon>
        <taxon>Embryophyta</taxon>
        <taxon>Tracheophyta</taxon>
        <taxon>Spermatophyta</taxon>
        <taxon>Magnoliopsida</taxon>
        <taxon>eudicotyledons</taxon>
        <taxon>Gunneridae</taxon>
        <taxon>Pentapetalae</taxon>
        <taxon>asterids</taxon>
        <taxon>campanulids</taxon>
        <taxon>Escalloniales</taxon>
        <taxon>Escalloniaceae</taxon>
        <taxon>Escallonia</taxon>
    </lineage>
</organism>
<sequence length="187" mass="20129">MLSVAVRTCTIFGYVDLGVQIHGLVVCVGLKRDEFARSSLLDFYFKVMGDLGSALRVFDGLYRIDVVTWNVMISGLVQDGDTSEVLRILSEMQRLTQTNSMKDSALMVELGMVVESTDDGEMIFMWVTLRSTRCEGMSNSSSMQRDGVAAGLGGGRAALEEKGLHAAPCEGFSGAPADDSNPQLSAA</sequence>
<dbReference type="InterPro" id="IPR002885">
    <property type="entry name" value="PPR_rpt"/>
</dbReference>
<dbReference type="NCBIfam" id="TIGR00756">
    <property type="entry name" value="PPR"/>
    <property type="match status" value="1"/>
</dbReference>
<evidence type="ECO:0000256" key="1">
    <source>
        <dbReference type="ARBA" id="ARBA00022737"/>
    </source>
</evidence>
<dbReference type="Gene3D" id="1.25.40.10">
    <property type="entry name" value="Tetratricopeptide repeat domain"/>
    <property type="match status" value="1"/>
</dbReference>
<proteinExistence type="predicted"/>
<accession>A0AA88R066</accession>
<protein>
    <recommendedName>
        <fullName evidence="6">Pentatricopeptide repeat-containing protein</fullName>
    </recommendedName>
</protein>
<feature type="region of interest" description="Disordered" evidence="3">
    <location>
        <begin position="168"/>
        <end position="187"/>
    </location>
</feature>
<comment type="caution">
    <text evidence="4">The sequence shown here is derived from an EMBL/GenBank/DDBJ whole genome shotgun (WGS) entry which is preliminary data.</text>
</comment>
<evidence type="ECO:0000313" key="5">
    <source>
        <dbReference type="Proteomes" id="UP001187471"/>
    </source>
</evidence>
<feature type="repeat" description="PPR" evidence="2">
    <location>
        <begin position="65"/>
        <end position="95"/>
    </location>
</feature>
<keyword evidence="1" id="KW-0677">Repeat</keyword>